<reference evidence="9 10" key="1">
    <citation type="submission" date="2019-03" db="EMBL/GenBank/DDBJ databases">
        <title>Genomic Encyclopedia of Type Strains, Phase IV (KMG-IV): sequencing the most valuable type-strain genomes for metagenomic binning, comparative biology and taxonomic classification.</title>
        <authorList>
            <person name="Goeker M."/>
        </authorList>
    </citation>
    <scope>NUCLEOTIDE SEQUENCE [LARGE SCALE GENOMIC DNA]</scope>
    <source>
        <strain evidence="9 10">DSM 100059</strain>
    </source>
</reference>
<dbReference type="InterPro" id="IPR036942">
    <property type="entry name" value="Beta-barrel_TonB_sf"/>
</dbReference>
<evidence type="ECO:0000313" key="9">
    <source>
        <dbReference type="EMBL" id="TDW99139.1"/>
    </source>
</evidence>
<feature type="domain" description="TonB-dependent receptor plug" evidence="8">
    <location>
        <begin position="117"/>
        <end position="224"/>
    </location>
</feature>
<dbReference type="GO" id="GO:0009279">
    <property type="term" value="C:cell outer membrane"/>
    <property type="evidence" value="ECO:0007669"/>
    <property type="project" value="UniProtKB-SubCell"/>
</dbReference>
<evidence type="ECO:0000259" key="8">
    <source>
        <dbReference type="Pfam" id="PF07715"/>
    </source>
</evidence>
<keyword evidence="6 7" id="KW-0998">Cell outer membrane</keyword>
<sequence>MRKFLLLLGAICLLCSVLYGQALVTVKGRVLDDKGQPVPFASIKLRHGKTGVAADKDGNFTISAPKGEALLITGVGIAPSQYTVTGTTGAAVITVARETSSLSDIVVTAMGIKRQPKEIGYSTATVGAKDLNVGSPVDLQSGLTGRVAGLQITEVNNSVNPDFRIILRGERHITADNQALIVLDGVIVTADILGSLNPQDVENVTVLKGASASALYGSEASNGVVIITTKHGSPDGKPRITFSSTVQAQHLSYYPKLQNQFGGYGGEASVWYGGPNGTFYWAVNPLTNMTQMVPYENESYGPPFNGALYVMGGPDAAGQYLKLPYSAASKPPLLAFTKTGVTTQNNISYSGGDAKNNYFISAQDVETSGVVPKDKSRRDNLRFANMRTFGKFWAQYDLNFSEVYSNTVGGDPISGNPIFWNLLNLPVNLPINDFKNWQTNPFANPFEAWPNSYYTNPWYQIDASRVITKTDRITGNVALGLDILPWLKVSYGLGATIDWENGKNTVAGYTVPAYYATPAGLGPWGSFANTATTPFKNGSLTDYIQYRRRLQQDIKVNFNKNFGRFSINAYVGNTIWDRYQSNQSDASSQAFIPGFYNISYTLGSPTVAQSISESRLIGVFGDLTLGWGGYLFLHGSLRNDWTSLLSAGKNSYLYPAVDGSFIFTEAFPTLKSSLPWLSSGKIRANYSVTGEVSVGPYSISSTFTVPGNFPYGNLAGLQNSNLLGNPDLVPEKSADEGVGLDLGFWNNRINVVADYYHTLTRNQTFPVGLAQETGFTKAYVNGGEMLSQGEEVSVNISPLVTGRQGLRWDIGANVSFNQSKVLSLYGGGKQFQIQDNSGNSTTSYAVVGQPYPVIEAADFLRDPKNGKILVNTQGMPEESPNLVIAGRSTPAYILGITTSLSYRHFTLSLVADYRGGYNVVEAIGGSLDFTGVGVGSTQAGRQRFIFPNSEIDEGNGKYVPNTYLSVADGNYGLWVGNPNYAYASGLYGYTAHTNFVVSAAAWKLRTASLSYDFSHFVSTHTSFIRGGTFALVGYNLLMFVPKQNIYGDPEFNADNSNASGYTDQNQFPATRNFGATLTVNF</sequence>
<keyword evidence="3 7" id="KW-1134">Transmembrane beta strand</keyword>
<evidence type="ECO:0000256" key="1">
    <source>
        <dbReference type="ARBA" id="ARBA00004571"/>
    </source>
</evidence>
<evidence type="ECO:0000256" key="5">
    <source>
        <dbReference type="ARBA" id="ARBA00023136"/>
    </source>
</evidence>
<evidence type="ECO:0000256" key="4">
    <source>
        <dbReference type="ARBA" id="ARBA00022692"/>
    </source>
</evidence>
<dbReference type="Pfam" id="PF13715">
    <property type="entry name" value="CarbopepD_reg_2"/>
    <property type="match status" value="1"/>
</dbReference>
<proteinExistence type="inferred from homology"/>
<dbReference type="Gene3D" id="2.40.170.20">
    <property type="entry name" value="TonB-dependent receptor, beta-barrel domain"/>
    <property type="match status" value="1"/>
</dbReference>
<dbReference type="SUPFAM" id="SSF56935">
    <property type="entry name" value="Porins"/>
    <property type="match status" value="1"/>
</dbReference>
<dbReference type="OrthoDB" id="609136at2"/>
<comment type="similarity">
    <text evidence="7">Belongs to the TonB-dependent receptor family.</text>
</comment>
<dbReference type="Gene3D" id="2.170.130.10">
    <property type="entry name" value="TonB-dependent receptor, plug domain"/>
    <property type="match status" value="1"/>
</dbReference>
<keyword evidence="4 7" id="KW-0812">Transmembrane</keyword>
<dbReference type="EMBL" id="SODV01000001">
    <property type="protein sequence ID" value="TDW99139.1"/>
    <property type="molecule type" value="Genomic_DNA"/>
</dbReference>
<keyword evidence="10" id="KW-1185">Reference proteome</keyword>
<organism evidence="9 10">
    <name type="scientific">Dinghuibacter silviterrae</name>
    <dbReference type="NCBI Taxonomy" id="1539049"/>
    <lineage>
        <taxon>Bacteria</taxon>
        <taxon>Pseudomonadati</taxon>
        <taxon>Bacteroidota</taxon>
        <taxon>Chitinophagia</taxon>
        <taxon>Chitinophagales</taxon>
        <taxon>Chitinophagaceae</taxon>
        <taxon>Dinghuibacter</taxon>
    </lineage>
</organism>
<dbReference type="PROSITE" id="PS52016">
    <property type="entry name" value="TONB_DEPENDENT_REC_3"/>
    <property type="match status" value="1"/>
</dbReference>
<dbReference type="InterPro" id="IPR023996">
    <property type="entry name" value="TonB-dep_OMP_SusC/RagA"/>
</dbReference>
<dbReference type="InterPro" id="IPR037066">
    <property type="entry name" value="Plug_dom_sf"/>
</dbReference>
<dbReference type="Gene3D" id="2.60.40.1120">
    <property type="entry name" value="Carboxypeptidase-like, regulatory domain"/>
    <property type="match status" value="1"/>
</dbReference>
<dbReference type="Proteomes" id="UP000294498">
    <property type="component" value="Unassembled WGS sequence"/>
</dbReference>
<dbReference type="NCBIfam" id="TIGR04057">
    <property type="entry name" value="SusC_RagA_signa"/>
    <property type="match status" value="1"/>
</dbReference>
<dbReference type="InterPro" id="IPR012910">
    <property type="entry name" value="Plug_dom"/>
</dbReference>
<dbReference type="InterPro" id="IPR008969">
    <property type="entry name" value="CarboxyPept-like_regulatory"/>
</dbReference>
<dbReference type="Pfam" id="PF07715">
    <property type="entry name" value="Plug"/>
    <property type="match status" value="1"/>
</dbReference>
<evidence type="ECO:0000313" key="10">
    <source>
        <dbReference type="Proteomes" id="UP000294498"/>
    </source>
</evidence>
<dbReference type="RefSeq" id="WP_133989606.1">
    <property type="nucleotide sequence ID" value="NZ_SODV01000001.1"/>
</dbReference>
<gene>
    <name evidence="9" type="ORF">EDB95_0147</name>
</gene>
<comment type="subcellular location">
    <subcellularLocation>
        <location evidence="1 7">Cell outer membrane</location>
        <topology evidence="1 7">Multi-pass membrane protein</topology>
    </subcellularLocation>
</comment>
<evidence type="ECO:0000256" key="7">
    <source>
        <dbReference type="PROSITE-ProRule" id="PRU01360"/>
    </source>
</evidence>
<dbReference type="InterPro" id="IPR023997">
    <property type="entry name" value="TonB-dep_OMP_SusC/RagA_CS"/>
</dbReference>
<protein>
    <submittedName>
        <fullName evidence="9">TonB-linked SusC/RagA family outer membrane protein</fullName>
    </submittedName>
</protein>
<dbReference type="AlphaFoldDB" id="A0A4R8DMD2"/>
<evidence type="ECO:0000256" key="3">
    <source>
        <dbReference type="ARBA" id="ARBA00022452"/>
    </source>
</evidence>
<dbReference type="NCBIfam" id="TIGR04056">
    <property type="entry name" value="OMP_RagA_SusC"/>
    <property type="match status" value="1"/>
</dbReference>
<keyword evidence="2 7" id="KW-0813">Transport</keyword>
<evidence type="ECO:0000256" key="2">
    <source>
        <dbReference type="ARBA" id="ARBA00022448"/>
    </source>
</evidence>
<name>A0A4R8DMD2_9BACT</name>
<comment type="caution">
    <text evidence="9">The sequence shown here is derived from an EMBL/GenBank/DDBJ whole genome shotgun (WGS) entry which is preliminary data.</text>
</comment>
<dbReference type="InterPro" id="IPR039426">
    <property type="entry name" value="TonB-dep_rcpt-like"/>
</dbReference>
<keyword evidence="5 7" id="KW-0472">Membrane</keyword>
<dbReference type="SUPFAM" id="SSF49464">
    <property type="entry name" value="Carboxypeptidase regulatory domain-like"/>
    <property type="match status" value="1"/>
</dbReference>
<evidence type="ECO:0000256" key="6">
    <source>
        <dbReference type="ARBA" id="ARBA00023237"/>
    </source>
</evidence>
<accession>A0A4R8DMD2</accession>